<accession>A0AAW3FBM1</accession>
<feature type="compositionally biased region" description="Polar residues" evidence="1">
    <location>
        <begin position="1060"/>
        <end position="1073"/>
    </location>
</feature>
<feature type="compositionally biased region" description="Basic residues" evidence="1">
    <location>
        <begin position="278"/>
        <end position="290"/>
    </location>
</feature>
<feature type="region of interest" description="Disordered" evidence="1">
    <location>
        <begin position="127"/>
        <end position="196"/>
    </location>
</feature>
<feature type="compositionally biased region" description="Basic residues" evidence="1">
    <location>
        <begin position="1424"/>
        <end position="1438"/>
    </location>
</feature>
<feature type="compositionally biased region" description="Basic and acidic residues" evidence="1">
    <location>
        <begin position="1096"/>
        <end position="1108"/>
    </location>
</feature>
<name>A0AAW3FBM1_BURGA</name>
<gene>
    <name evidence="2" type="ORF">DM48_8114</name>
</gene>
<feature type="region of interest" description="Disordered" evidence="1">
    <location>
        <begin position="882"/>
        <end position="916"/>
    </location>
</feature>
<protein>
    <submittedName>
        <fullName evidence="2">Uncharacterized protein</fullName>
    </submittedName>
</protein>
<feature type="compositionally biased region" description="Basic residues" evidence="1">
    <location>
        <begin position="129"/>
        <end position="139"/>
    </location>
</feature>
<evidence type="ECO:0000313" key="3">
    <source>
        <dbReference type="Proteomes" id="UP000029590"/>
    </source>
</evidence>
<feature type="region of interest" description="Disordered" evidence="1">
    <location>
        <begin position="1039"/>
        <end position="1194"/>
    </location>
</feature>
<feature type="compositionally biased region" description="Basic and acidic residues" evidence="1">
    <location>
        <begin position="1039"/>
        <end position="1054"/>
    </location>
</feature>
<feature type="region of interest" description="Disordered" evidence="1">
    <location>
        <begin position="693"/>
        <end position="720"/>
    </location>
</feature>
<feature type="region of interest" description="Disordered" evidence="1">
    <location>
        <begin position="593"/>
        <end position="657"/>
    </location>
</feature>
<evidence type="ECO:0000256" key="1">
    <source>
        <dbReference type="SAM" id="MobiDB-lite"/>
    </source>
</evidence>
<feature type="region of interest" description="Disordered" evidence="1">
    <location>
        <begin position="335"/>
        <end position="358"/>
    </location>
</feature>
<dbReference type="Proteomes" id="UP000029590">
    <property type="component" value="Unassembled WGS sequence"/>
</dbReference>
<dbReference type="EMBL" id="JPGG01000006">
    <property type="protein sequence ID" value="KGC24609.1"/>
    <property type="molecule type" value="Genomic_DNA"/>
</dbReference>
<feature type="region of interest" description="Disordered" evidence="1">
    <location>
        <begin position="268"/>
        <end position="304"/>
    </location>
</feature>
<feature type="compositionally biased region" description="Basic residues" evidence="1">
    <location>
        <begin position="150"/>
        <end position="174"/>
    </location>
</feature>
<feature type="region of interest" description="Disordered" evidence="1">
    <location>
        <begin position="1395"/>
        <end position="1438"/>
    </location>
</feature>
<reference evidence="2 3" key="1">
    <citation type="submission" date="2014-04" db="EMBL/GenBank/DDBJ databases">
        <authorList>
            <person name="Bishop-Lilly K.A."/>
            <person name="Broomall S.M."/>
            <person name="Chain P.S."/>
            <person name="Chertkov O."/>
            <person name="Coyne S.R."/>
            <person name="Daligault H.E."/>
            <person name="Davenport K.W."/>
            <person name="Erkkila T."/>
            <person name="Frey K.G."/>
            <person name="Gibbons H.S."/>
            <person name="Gu W."/>
            <person name="Jaissle J."/>
            <person name="Johnson S.L."/>
            <person name="Koroleva G.I."/>
            <person name="Ladner J.T."/>
            <person name="Lo C.-C."/>
            <person name="Minogue T.D."/>
            <person name="Munk C."/>
            <person name="Palacios G.F."/>
            <person name="Redden C.L."/>
            <person name="Rosenzweig C.N."/>
            <person name="Scholz M.B."/>
            <person name="Teshima H."/>
            <person name="Xu Y."/>
        </authorList>
    </citation>
    <scope>NUCLEOTIDE SEQUENCE [LARGE SCALE GENOMIC DNA]</scope>
    <source>
        <strain evidence="3">gladioli</strain>
    </source>
</reference>
<evidence type="ECO:0000313" key="2">
    <source>
        <dbReference type="EMBL" id="KGC24609.1"/>
    </source>
</evidence>
<comment type="caution">
    <text evidence="2">The sequence shown here is derived from an EMBL/GenBank/DDBJ whole genome shotgun (WGS) entry which is preliminary data.</text>
</comment>
<sequence>MTTRQRIARVSRILDHVPAGLHEQPFLRVDPLRLARRQVEEQRIEIREAFDEATPLAVAEPLGHRPLDVLAIEAVERPAFGRDLGDAVASLAQVLPVRVQVRRLRVAARQANDRDAFAPRSLAAGRLRLGGRGRRHRGAARTPPSARDGHRTRLHGRRHGGRAQRRRHSQRSRRSFGAEPRQAAQRITPRGQQVVDQADDGPVFEEHRAGDAGEAVLDRVGQLHYQDRIDPVTLERLGHVDPLRRQFQRAADQLAQPFDAGLAQARIRGRPGGAIGSGRRRDRHPARRRLAGGDRLATGGRHGHRRRLGAACRLDRAGRLPRRCHGRLAHDGVAMRDDDPLPDLDRLRGQGDHLDEPRLGERATPALHAERRRAGQAQLGILVAPPALEQAEAQMREQAERRDLVEQQQAAGCQRGLRMRKRVADVPGRMQHVRRDHHLVGTDLDALRARRLFDIEDPAVEIRRPRGIVLARMHQERLRHVGVGVGRDPLAIRRQRLEYAPAGPARSRADLQDADRARRIARQQGLDVAHQMSGQQRVEVIGCRVVLVDVLDQRHRRVREHHVGRARGAAEDGRQRAQHGIDQPYLGTQVGVGEPAGQARLPARPGLGEPSRPRGAIGGRRGEAAQRQGIEARPQPARIDAEARVGRGPGDGIGRDGQQARVVEHGGQQRAEPVIDAPEFARRGILDRRRGRLVAGQRRAHRGGNTRHQAAQRGGCRAGPAPRLVVREPEQTEPLERPAEQALQREHRVVGVDGPHAGQFDAIAVCLRHRARGTDLAPPAPVHHLHRIRASLVQALRQRVLEHAAGRITALAGIARKRVEPGKEQHEVELCIGEQVGQVDADLGLRGQDLGEMLGRGAGQALVEQAHRRVDHAVDHRMPRAQLGQGRRQRVAPRRIGPQVSRTRAERGQPVQPGRDRRVLRAPAEPDELRAVPQDQLLAEHFADPAGTADDQVHTALAKHRPPGRRTLAAGQRLPVPGAMPPGVAGARLGAGPAARRGQRLRVAARLDVGDRDRPFRILVRQGADQAVHARVGRIDALARDHRQRAGRDRDEAQRPSIAAQHQQRLDQTQASQHAARLGLAQTPRVERARVRRGRIGGDPDHFGDGRRAAQLRGQCLDTGTMGIDETARRGRGGGHAERRHVGTGGQPGLARETRRGGRLGQGPQALPGRREQQGRIAARRVGGRRAGIEHARADARQPRLDAAGVVAQVDVVAAHRGVAIGGATHGGPHPRAAGAEQVDPVDREQQHGTGRRRLVGRGTQLDAGAALQRAVEQGRMQQVAMQVGKPGFAQGQFEQRLAVSHLGMHDGAERAAVGDAARVEHGITLVGTQAQPRALGPQRIEIERGGRGPFRIVEPADLAATEHGGLAGLGRVALDLEGDRAVLVLVEPQMHADRRGLDRDRLQPGQAPQRDGQRRQQVGLARRTPRRARHLHVGRTRKQAHAVDDMFAQEEFLAVELAAEALAVEVRGIAMQQRMQDDERLVPRHARRLRFEGEPEPLARERISGQRHAPAPAAVVQAPPVEVDALDPQIEQARIFALVEPGVERATQIVIGGERVQRVLAVLVAADIVEMAFAFGIDAAHEAVEFVDGFGDRAGHQGEPMLEGFTAHLQRVGDIGQVRIRPTTLAQRGEQAFGHLPQLPLALGRQHQRRRLPLTATCRLLPQVPIFLHDQVRIRTARSERRDRRDARALASLARFLAHRPRPRRQRRLQPERRATEIDVRIRPLRVQARHQLPVTHLQQHLGQPGDPRRALRVPDVRLRRADRAARPSRIAIRLRQPRDLDRIAQLRARAVRLHVTDVACLDPRLRQRRYDQLRCAPGFGTV</sequence>
<organism evidence="2 3">
    <name type="scientific">Burkholderia gladioli</name>
    <name type="common">Pseudomonas marginata</name>
    <name type="synonym">Phytomonas marginata</name>
    <dbReference type="NCBI Taxonomy" id="28095"/>
    <lineage>
        <taxon>Bacteria</taxon>
        <taxon>Pseudomonadati</taxon>
        <taxon>Pseudomonadota</taxon>
        <taxon>Betaproteobacteria</taxon>
        <taxon>Burkholderiales</taxon>
        <taxon>Burkholderiaceae</taxon>
        <taxon>Burkholderia</taxon>
    </lineage>
</organism>
<feature type="region of interest" description="Disordered" evidence="1">
    <location>
        <begin position="1224"/>
        <end position="1250"/>
    </location>
</feature>
<proteinExistence type="predicted"/>